<dbReference type="InterPro" id="IPR024370">
    <property type="entry name" value="PBP_domain"/>
</dbReference>
<comment type="function">
    <text evidence="1 7">Part of the ABC transporter complex PstSACB involved in phosphate import.</text>
</comment>
<evidence type="ECO:0000256" key="5">
    <source>
        <dbReference type="ARBA" id="ARBA00022448"/>
    </source>
</evidence>
<keyword evidence="8" id="KW-0732">Signal</keyword>
<keyword evidence="5 7" id="KW-0813">Transport</keyword>
<evidence type="ECO:0000259" key="9">
    <source>
        <dbReference type="Pfam" id="PF12849"/>
    </source>
</evidence>
<dbReference type="EMBL" id="JANFAV010000002">
    <property type="protein sequence ID" value="MCW6534051.1"/>
    <property type="molecule type" value="Genomic_DNA"/>
</dbReference>
<evidence type="ECO:0000256" key="4">
    <source>
        <dbReference type="ARBA" id="ARBA00021889"/>
    </source>
</evidence>
<proteinExistence type="inferred from homology"/>
<evidence type="ECO:0000256" key="1">
    <source>
        <dbReference type="ARBA" id="ARBA00002841"/>
    </source>
</evidence>
<evidence type="ECO:0000313" key="11">
    <source>
        <dbReference type="Proteomes" id="UP001165565"/>
    </source>
</evidence>
<comment type="subunit">
    <text evidence="3 7">The complex is composed of two ATP-binding proteins (PstB), two transmembrane proteins (PstC and PstA) and a solute-binding protein (PstS).</text>
</comment>
<feature type="chain" id="PRO_5041275814" description="Phosphate-binding protein PstS" evidence="8">
    <location>
        <begin position="21"/>
        <end position="344"/>
    </location>
</feature>
<dbReference type="InterPro" id="IPR050962">
    <property type="entry name" value="Phosphate-bind_PstS"/>
</dbReference>
<evidence type="ECO:0000256" key="8">
    <source>
        <dbReference type="SAM" id="SignalP"/>
    </source>
</evidence>
<evidence type="ECO:0000256" key="3">
    <source>
        <dbReference type="ARBA" id="ARBA00011529"/>
    </source>
</evidence>
<dbReference type="Gene3D" id="3.40.190.10">
    <property type="entry name" value="Periplasmic binding protein-like II"/>
    <property type="match status" value="2"/>
</dbReference>
<comment type="caution">
    <text evidence="10">The sequence shown here is derived from an EMBL/GenBank/DDBJ whole genome shotgun (WGS) entry which is preliminary data.</text>
</comment>
<dbReference type="PANTHER" id="PTHR42996">
    <property type="entry name" value="PHOSPHATE-BINDING PROTEIN PSTS"/>
    <property type="match status" value="1"/>
</dbReference>
<evidence type="ECO:0000256" key="6">
    <source>
        <dbReference type="ARBA" id="ARBA00022592"/>
    </source>
</evidence>
<evidence type="ECO:0000256" key="7">
    <source>
        <dbReference type="PIRNR" id="PIRNR002756"/>
    </source>
</evidence>
<dbReference type="AlphaFoldDB" id="A0AA42CT64"/>
<dbReference type="GO" id="GO:0035435">
    <property type="term" value="P:phosphate ion transmembrane transport"/>
    <property type="evidence" value="ECO:0007669"/>
    <property type="project" value="InterPro"/>
</dbReference>
<feature type="domain" description="PBP" evidence="9">
    <location>
        <begin position="15"/>
        <end position="302"/>
    </location>
</feature>
<keyword evidence="6 7" id="KW-0592">Phosphate transport</keyword>
<dbReference type="NCBIfam" id="TIGR00975">
    <property type="entry name" value="3a0107s03"/>
    <property type="match status" value="1"/>
</dbReference>
<dbReference type="GO" id="GO:0042301">
    <property type="term" value="F:phosphate ion binding"/>
    <property type="evidence" value="ECO:0007669"/>
    <property type="project" value="InterPro"/>
</dbReference>
<sequence>MFKKFVIGAAAVAVGGAAIAADISGAGATFPAPIYARWAEIYSQQAGQRLNYQAIGSGGGIKQIKAKTVDFGASDKPLKPAELQAAGLYQFPTVVGGVVPVVNFNGLRAGRLRLTGQVLGDIFLGKIRRWNDPAITKLNPELKIPGAAITVVHRSDGSGTSFLFTSYLAMKNAEWAKKVGASDAVEWPTGLGGKGNDGVTAFVKQTAGSIGYVEYAYAKQNKLPYVSVQNKAGKFVAADAANFAAAAAGARWASAPGNYLLLLDQPGAQAWPITGATFILLQRNQANAANGAAVLKFFDWAYKNGDAEAAKLDFVPLPAAVKAAIRRQWATNVTSGGKPVYVSR</sequence>
<protein>
    <recommendedName>
        <fullName evidence="4 7">Phosphate-binding protein PstS</fullName>
    </recommendedName>
</protein>
<dbReference type="Pfam" id="PF12849">
    <property type="entry name" value="PBP_like_2"/>
    <property type="match status" value="1"/>
</dbReference>
<dbReference type="InterPro" id="IPR005673">
    <property type="entry name" value="ABC_phos-bd_PstS"/>
</dbReference>
<gene>
    <name evidence="10" type="primary">pstS</name>
    <name evidence="10" type="ORF">NEE01_04560</name>
</gene>
<dbReference type="RefSeq" id="WP_179515452.1">
    <property type="nucleotide sequence ID" value="NZ_JANFAU010000009.1"/>
</dbReference>
<dbReference type="PIRSF" id="PIRSF002756">
    <property type="entry name" value="PstS"/>
    <property type="match status" value="1"/>
</dbReference>
<evidence type="ECO:0000256" key="2">
    <source>
        <dbReference type="ARBA" id="ARBA00008725"/>
    </source>
</evidence>
<feature type="signal peptide" evidence="8">
    <location>
        <begin position="1"/>
        <end position="20"/>
    </location>
</feature>
<organism evidence="10 11">
    <name type="scientific">Sphingomonas lycopersici</name>
    <dbReference type="NCBI Taxonomy" id="2951807"/>
    <lineage>
        <taxon>Bacteria</taxon>
        <taxon>Pseudomonadati</taxon>
        <taxon>Pseudomonadota</taxon>
        <taxon>Alphaproteobacteria</taxon>
        <taxon>Sphingomonadales</taxon>
        <taxon>Sphingomonadaceae</taxon>
        <taxon>Sphingomonas</taxon>
    </lineage>
</organism>
<dbReference type="GO" id="GO:0043190">
    <property type="term" value="C:ATP-binding cassette (ABC) transporter complex"/>
    <property type="evidence" value="ECO:0007669"/>
    <property type="project" value="InterPro"/>
</dbReference>
<dbReference type="SUPFAM" id="SSF53850">
    <property type="entry name" value="Periplasmic binding protein-like II"/>
    <property type="match status" value="1"/>
</dbReference>
<reference evidence="10" key="1">
    <citation type="submission" date="2022-06" db="EMBL/GenBank/DDBJ databases">
        <title>Sphingomonas sp. nov. isolated from rhizosphere soil of tomato.</title>
        <authorList>
            <person name="Dong H."/>
            <person name="Gao R."/>
        </authorList>
    </citation>
    <scope>NUCLEOTIDE SEQUENCE</scope>
    <source>
        <strain evidence="10">MMSM24</strain>
    </source>
</reference>
<dbReference type="NCBIfam" id="NF008171">
    <property type="entry name" value="PRK10918.1"/>
    <property type="match status" value="1"/>
</dbReference>
<dbReference type="Proteomes" id="UP001165565">
    <property type="component" value="Unassembled WGS sequence"/>
</dbReference>
<keyword evidence="11" id="KW-1185">Reference proteome</keyword>
<dbReference type="CDD" id="cd13565">
    <property type="entry name" value="PBP2_PstS"/>
    <property type="match status" value="1"/>
</dbReference>
<name>A0AA42CT64_9SPHN</name>
<accession>A0AA42CT64</accession>
<dbReference type="PANTHER" id="PTHR42996:SF1">
    <property type="entry name" value="PHOSPHATE-BINDING PROTEIN PSTS"/>
    <property type="match status" value="1"/>
</dbReference>
<comment type="similarity">
    <text evidence="2 7">Belongs to the PstS family.</text>
</comment>
<evidence type="ECO:0000313" key="10">
    <source>
        <dbReference type="EMBL" id="MCW6534051.1"/>
    </source>
</evidence>